<organism evidence="2">
    <name type="scientific">Skeletonema marinoi</name>
    <dbReference type="NCBI Taxonomy" id="267567"/>
    <lineage>
        <taxon>Eukaryota</taxon>
        <taxon>Sar</taxon>
        <taxon>Stramenopiles</taxon>
        <taxon>Ochrophyta</taxon>
        <taxon>Bacillariophyta</taxon>
        <taxon>Coscinodiscophyceae</taxon>
        <taxon>Thalassiosirophycidae</taxon>
        <taxon>Thalassiosirales</taxon>
        <taxon>Skeletonemataceae</taxon>
        <taxon>Skeletonema</taxon>
        <taxon>Skeletonema marinoi-dohrnii complex</taxon>
    </lineage>
</organism>
<dbReference type="AlphaFoldDB" id="A0A6U3VJL3"/>
<evidence type="ECO:0000256" key="1">
    <source>
        <dbReference type="SAM" id="Phobius"/>
    </source>
</evidence>
<keyword evidence="1" id="KW-0812">Transmembrane</keyword>
<keyword evidence="1" id="KW-0472">Membrane</keyword>
<protein>
    <submittedName>
        <fullName evidence="2">Uncharacterized protein</fullName>
    </submittedName>
</protein>
<evidence type="ECO:0000313" key="3">
    <source>
        <dbReference type="EMBL" id="CAD9600982.1"/>
    </source>
</evidence>
<dbReference type="EMBL" id="HBGZ01014419">
    <property type="protein sequence ID" value="CAD9600982.1"/>
    <property type="molecule type" value="Transcribed_RNA"/>
</dbReference>
<sequence length="253" mass="28951">MTLASIAASVAKRAPRYGYHRSSVGTKKKLLNGAHYNPKMNGERTHIGPRGVPPISICVKDMDDNTLLTFGALNDHSAREEILKRHIMDIDDCSYETACDMFNTIADRNMKGYYMVTLPYKIGISSAIFAGVVAFPLVFHLPTIEWFNEWAVTCDIPEARELETPLEVSIWAWNWMEPPLGTISFALLCSQYARSQMNNLGVRPYTRWIKSRRGHALAEAFPMYDEKILAAYSETADLQDWQIKWLEKRRNRK</sequence>
<accession>A0A6U3VJL3</accession>
<dbReference type="EMBL" id="HBGZ01014418">
    <property type="protein sequence ID" value="CAD9600979.1"/>
    <property type="molecule type" value="Transcribed_RNA"/>
</dbReference>
<feature type="transmembrane region" description="Helical" evidence="1">
    <location>
        <begin position="118"/>
        <end position="139"/>
    </location>
</feature>
<evidence type="ECO:0000313" key="2">
    <source>
        <dbReference type="EMBL" id="CAD9600979.1"/>
    </source>
</evidence>
<proteinExistence type="predicted"/>
<reference evidence="2" key="1">
    <citation type="submission" date="2021-01" db="EMBL/GenBank/DDBJ databases">
        <authorList>
            <person name="Corre E."/>
            <person name="Pelletier E."/>
            <person name="Niang G."/>
            <person name="Scheremetjew M."/>
            <person name="Finn R."/>
            <person name="Kale V."/>
            <person name="Holt S."/>
            <person name="Cochrane G."/>
            <person name="Meng A."/>
            <person name="Brown T."/>
            <person name="Cohen L."/>
        </authorList>
    </citation>
    <scope>NUCLEOTIDE SEQUENCE</scope>
    <source>
        <strain evidence="2">SM1012Den-03</strain>
    </source>
</reference>
<keyword evidence="1" id="KW-1133">Transmembrane helix</keyword>
<gene>
    <name evidence="2" type="ORF">SMAR0320_LOCUS10324</name>
    <name evidence="3" type="ORF">SMAR0320_LOCUS10325</name>
</gene>
<name>A0A6U3VJL3_9STRA</name>